<accession>A0A4Z2HLX1</accession>
<gene>
    <name evidence="1" type="ORF">EYF80_022958</name>
</gene>
<reference evidence="1 2" key="1">
    <citation type="submission" date="2019-03" db="EMBL/GenBank/DDBJ databases">
        <title>First draft genome of Liparis tanakae, snailfish: a comprehensive survey of snailfish specific genes.</title>
        <authorList>
            <person name="Kim W."/>
            <person name="Song I."/>
            <person name="Jeong J.-H."/>
            <person name="Kim D."/>
            <person name="Kim S."/>
            <person name="Ryu S."/>
            <person name="Song J.Y."/>
            <person name="Lee S.K."/>
        </authorList>
    </citation>
    <scope>NUCLEOTIDE SEQUENCE [LARGE SCALE GENOMIC DNA]</scope>
    <source>
        <tissue evidence="1">Muscle</tissue>
    </source>
</reference>
<proteinExistence type="predicted"/>
<protein>
    <submittedName>
        <fullName evidence="1">Uncharacterized protein</fullName>
    </submittedName>
</protein>
<dbReference type="EMBL" id="SRLO01000213">
    <property type="protein sequence ID" value="TNN66889.1"/>
    <property type="molecule type" value="Genomic_DNA"/>
</dbReference>
<keyword evidence="2" id="KW-1185">Reference proteome</keyword>
<name>A0A4Z2HLX1_9TELE</name>
<organism evidence="1 2">
    <name type="scientific">Liparis tanakae</name>
    <name type="common">Tanaka's snailfish</name>
    <dbReference type="NCBI Taxonomy" id="230148"/>
    <lineage>
        <taxon>Eukaryota</taxon>
        <taxon>Metazoa</taxon>
        <taxon>Chordata</taxon>
        <taxon>Craniata</taxon>
        <taxon>Vertebrata</taxon>
        <taxon>Euteleostomi</taxon>
        <taxon>Actinopterygii</taxon>
        <taxon>Neopterygii</taxon>
        <taxon>Teleostei</taxon>
        <taxon>Neoteleostei</taxon>
        <taxon>Acanthomorphata</taxon>
        <taxon>Eupercaria</taxon>
        <taxon>Perciformes</taxon>
        <taxon>Cottioidei</taxon>
        <taxon>Cottales</taxon>
        <taxon>Liparidae</taxon>
        <taxon>Liparis</taxon>
    </lineage>
</organism>
<comment type="caution">
    <text evidence="1">The sequence shown here is derived from an EMBL/GenBank/DDBJ whole genome shotgun (WGS) entry which is preliminary data.</text>
</comment>
<evidence type="ECO:0000313" key="2">
    <source>
        <dbReference type="Proteomes" id="UP000314294"/>
    </source>
</evidence>
<evidence type="ECO:0000313" key="1">
    <source>
        <dbReference type="EMBL" id="TNN66889.1"/>
    </source>
</evidence>
<sequence length="101" mass="11515">MEWGCQTGPFQYFPYGGMSYVDRFLVRTSRPAPPWLPLPGLQVQLSGCSRVPRSPKCTMVSLSSPRQWLHLRPVPWRCSDVRSVTSNKRTHSLTGEQDVHT</sequence>
<dbReference type="AlphaFoldDB" id="A0A4Z2HLX1"/>
<dbReference type="Proteomes" id="UP000314294">
    <property type="component" value="Unassembled WGS sequence"/>
</dbReference>